<reference evidence="2" key="1">
    <citation type="submission" date="2023-07" db="EMBL/GenBank/DDBJ databases">
        <title>Chromosome-level Genome Assembly of Striped Snakehead (Channa striata).</title>
        <authorList>
            <person name="Liu H."/>
        </authorList>
    </citation>
    <scope>NUCLEOTIDE SEQUENCE</scope>
    <source>
        <strain evidence="2">Gz</strain>
        <tissue evidence="2">Muscle</tissue>
    </source>
</reference>
<feature type="region of interest" description="Disordered" evidence="1">
    <location>
        <begin position="28"/>
        <end position="80"/>
    </location>
</feature>
<protein>
    <submittedName>
        <fullName evidence="2">Uncharacterized protein</fullName>
    </submittedName>
</protein>
<evidence type="ECO:0000256" key="1">
    <source>
        <dbReference type="SAM" id="MobiDB-lite"/>
    </source>
</evidence>
<dbReference type="Proteomes" id="UP001187415">
    <property type="component" value="Unassembled WGS sequence"/>
</dbReference>
<accession>A0AA88SZP4</accession>
<feature type="compositionally biased region" description="Polar residues" evidence="1">
    <location>
        <begin position="71"/>
        <end position="80"/>
    </location>
</feature>
<proteinExistence type="predicted"/>
<comment type="caution">
    <text evidence="2">The sequence shown here is derived from an EMBL/GenBank/DDBJ whole genome shotgun (WGS) entry which is preliminary data.</text>
</comment>
<evidence type="ECO:0000313" key="3">
    <source>
        <dbReference type="Proteomes" id="UP001187415"/>
    </source>
</evidence>
<keyword evidence="3" id="KW-1185">Reference proteome</keyword>
<dbReference type="AlphaFoldDB" id="A0AA88SZP4"/>
<dbReference type="EMBL" id="JAUPFM010000003">
    <property type="protein sequence ID" value="KAK2856899.1"/>
    <property type="molecule type" value="Genomic_DNA"/>
</dbReference>
<sequence>MLREEIDAGIRSSLSNLDLLPTEKISAKQTAEEDVSQKHSGPDRISAAKTKGKNDTDSRYSSSHYLKESHQSSSSVTAKLPQSTLKDIPVLRNELSAACPEHSEDTCIWVDSYIFRYIEKFDKKLYDRCVRGLDSSVDVFEGTNLVRICLREKQPTKSGSEVQQALENLRTLVEIWQSKLIVREILLKKEEQPPKEKLIQVCRDVNVIFNNVLYMFEESSIKVVGAMTNCYLFCQMVEDLLKRNRRL</sequence>
<evidence type="ECO:0000313" key="2">
    <source>
        <dbReference type="EMBL" id="KAK2856899.1"/>
    </source>
</evidence>
<name>A0AA88SZP4_CHASR</name>
<organism evidence="2 3">
    <name type="scientific">Channa striata</name>
    <name type="common">Snakehead murrel</name>
    <name type="synonym">Ophicephalus striatus</name>
    <dbReference type="NCBI Taxonomy" id="64152"/>
    <lineage>
        <taxon>Eukaryota</taxon>
        <taxon>Metazoa</taxon>
        <taxon>Chordata</taxon>
        <taxon>Craniata</taxon>
        <taxon>Vertebrata</taxon>
        <taxon>Euteleostomi</taxon>
        <taxon>Actinopterygii</taxon>
        <taxon>Neopterygii</taxon>
        <taxon>Teleostei</taxon>
        <taxon>Neoteleostei</taxon>
        <taxon>Acanthomorphata</taxon>
        <taxon>Anabantaria</taxon>
        <taxon>Anabantiformes</taxon>
        <taxon>Channoidei</taxon>
        <taxon>Channidae</taxon>
        <taxon>Channa</taxon>
    </lineage>
</organism>
<gene>
    <name evidence="2" type="ORF">Q5P01_005634</name>
</gene>